<evidence type="ECO:0000313" key="2">
    <source>
        <dbReference type="EMBL" id="KDQ19665.1"/>
    </source>
</evidence>
<dbReference type="InParanoid" id="A0A067MY83"/>
<protein>
    <recommendedName>
        <fullName evidence="1">F-box domain-containing protein</fullName>
    </recommendedName>
</protein>
<organism evidence="2 3">
    <name type="scientific">Botryobasidium botryosum (strain FD-172 SS1)</name>
    <dbReference type="NCBI Taxonomy" id="930990"/>
    <lineage>
        <taxon>Eukaryota</taxon>
        <taxon>Fungi</taxon>
        <taxon>Dikarya</taxon>
        <taxon>Basidiomycota</taxon>
        <taxon>Agaricomycotina</taxon>
        <taxon>Agaricomycetes</taxon>
        <taxon>Cantharellales</taxon>
        <taxon>Botryobasidiaceae</taxon>
        <taxon>Botryobasidium</taxon>
    </lineage>
</organism>
<dbReference type="Proteomes" id="UP000027195">
    <property type="component" value="Unassembled WGS sequence"/>
</dbReference>
<accession>A0A067MY83</accession>
<reference evidence="3" key="1">
    <citation type="journal article" date="2014" name="Proc. Natl. Acad. Sci. U.S.A.">
        <title>Extensive sampling of basidiomycete genomes demonstrates inadequacy of the white-rot/brown-rot paradigm for wood decay fungi.</title>
        <authorList>
            <person name="Riley R."/>
            <person name="Salamov A.A."/>
            <person name="Brown D.W."/>
            <person name="Nagy L.G."/>
            <person name="Floudas D."/>
            <person name="Held B.W."/>
            <person name="Levasseur A."/>
            <person name="Lombard V."/>
            <person name="Morin E."/>
            <person name="Otillar R."/>
            <person name="Lindquist E.A."/>
            <person name="Sun H."/>
            <person name="LaButti K.M."/>
            <person name="Schmutz J."/>
            <person name="Jabbour D."/>
            <person name="Luo H."/>
            <person name="Baker S.E."/>
            <person name="Pisabarro A.G."/>
            <person name="Walton J.D."/>
            <person name="Blanchette R.A."/>
            <person name="Henrissat B."/>
            <person name="Martin F."/>
            <person name="Cullen D."/>
            <person name="Hibbett D.S."/>
            <person name="Grigoriev I.V."/>
        </authorList>
    </citation>
    <scope>NUCLEOTIDE SEQUENCE [LARGE SCALE GENOMIC DNA]</scope>
    <source>
        <strain evidence="3">FD-172 SS1</strain>
    </source>
</reference>
<sequence>MVLLAQLNDDVLSAICSYLMARRSLLNLALTCRALCSAIIPTFLYARLELETPYINDSAAVRLRSFFDAICQRESIARAVRHLEIPGSQNSCLYWGNILPRTRNLCSLKIQFHSPPWTLLKGIHMIPHLHTLSVDDCNNELIELLRDAQFRNLDLQFILHEYPLTPDSALGEILLRSRDTLSELKLSGITWCFGVPSASSAASHNDRDPVWPCVTVLRLWEVTKNIHPLHLSYHFPSTICFDTRNGLVSLDHPQNRRFFAGLRSLNGRVMDFELALGFGAMLRHAHARTQEFDNKTEAEFDNLPLQNTLHSLTLCIEPKFFSPFLVRLAVTCPKLSFLCLRVDVMHASGFGIVLNAILDHLSDLPLECLRLMWKYVPIFSDANAAHTYDSSVTMFASRAPVILPSLRLISSMSDPFYVDIFGTDPCSTHTMRRLITARGVADKFTPILKEDGSDLVNYYEWRWMDQVEEHVVEPS</sequence>
<feature type="domain" description="F-box" evidence="1">
    <location>
        <begin position="9"/>
        <end position="48"/>
    </location>
</feature>
<gene>
    <name evidence="2" type="ORF">BOTBODRAFT_62959</name>
</gene>
<keyword evidence="3" id="KW-1185">Reference proteome</keyword>
<dbReference type="InterPro" id="IPR001810">
    <property type="entry name" value="F-box_dom"/>
</dbReference>
<dbReference type="EMBL" id="KL198019">
    <property type="protein sequence ID" value="KDQ19665.1"/>
    <property type="molecule type" value="Genomic_DNA"/>
</dbReference>
<proteinExistence type="predicted"/>
<evidence type="ECO:0000313" key="3">
    <source>
        <dbReference type="Proteomes" id="UP000027195"/>
    </source>
</evidence>
<evidence type="ECO:0000259" key="1">
    <source>
        <dbReference type="Pfam" id="PF12937"/>
    </source>
</evidence>
<dbReference type="HOGENOM" id="CLU_039742_1_0_1"/>
<dbReference type="AlphaFoldDB" id="A0A067MY83"/>
<name>A0A067MY83_BOTB1</name>
<dbReference type="Pfam" id="PF12937">
    <property type="entry name" value="F-box-like"/>
    <property type="match status" value="1"/>
</dbReference>